<name>A0A1C1A5Y9_9BACL</name>
<evidence type="ECO:0000259" key="2">
    <source>
        <dbReference type="PROSITE" id="PS51898"/>
    </source>
</evidence>
<accession>A0A1C1A5Y9</accession>
<dbReference type="OrthoDB" id="9785687at2"/>
<reference evidence="4" key="1">
    <citation type="submission" date="2016-05" db="EMBL/GenBank/DDBJ databases">
        <title>Paenibacillus oryzae. sp. nov., isolated from the rice root.</title>
        <authorList>
            <person name="Zhang J."/>
            <person name="Zhang X."/>
        </authorList>
    </citation>
    <scope>NUCLEOTIDE SEQUENCE [LARGE SCALE GENOMIC DNA]</scope>
    <source>
        <strain evidence="4">KCTC13222</strain>
    </source>
</reference>
<evidence type="ECO:0000313" key="3">
    <source>
        <dbReference type="EMBL" id="OCT15973.1"/>
    </source>
</evidence>
<dbReference type="InterPro" id="IPR013762">
    <property type="entry name" value="Integrase-like_cat_sf"/>
</dbReference>
<dbReference type="SUPFAM" id="SSF56349">
    <property type="entry name" value="DNA breaking-rejoining enzymes"/>
    <property type="match status" value="1"/>
</dbReference>
<evidence type="ECO:0000256" key="1">
    <source>
        <dbReference type="ARBA" id="ARBA00023172"/>
    </source>
</evidence>
<protein>
    <recommendedName>
        <fullName evidence="2">Tyr recombinase domain-containing protein</fullName>
    </recommendedName>
</protein>
<comment type="caution">
    <text evidence="3">The sequence shown here is derived from an EMBL/GenBank/DDBJ whole genome shotgun (WGS) entry which is preliminary data.</text>
</comment>
<sequence>MGYQELLKLVNIMDNKLRLESFARVYTEKQLDGLHYASFLPDKNILSISRPDHTTVHEATSFLISRKSGGKAINTVRNEANDIKKFLDFILIWEIKLIESDLLVVLEGFTDYLQLIRTDVGIEDALEWVMQKTIPLNIWGGSGGKVTSIHRDEFGKLQRSEISSYSSTSINKIVRTSVQYIQFLKRKSSYYASLQINELPHRSKKLRGFISSIVGDKRVTTIDILSITRDVGVKTQYYGLKSLKVDSIFTLEQTDQFIETASSYQDKLLFNILRFLGTRASEAAGIWIAPTSIPNNLLRMDYHKAKRLIKQGIEGDIDFYEKDNKGFWVCKIKDRDNPDFRSGHKRDGEYREIPWLFSQEGFLNLLYEALRERQILMRNIEVDHGYLFVSRNRRNQGQPITGKAIAKKYENINRQLKRDRGIDLSENSPHTFRHFYATYLLKKLNIQIDDVSRWLGHRSTETTRTTYSHWIPNSNSSANDGTVRDILETFKTTKQ</sequence>
<feature type="domain" description="Tyr recombinase" evidence="2">
    <location>
        <begin position="244"/>
        <end position="480"/>
    </location>
</feature>
<dbReference type="InterPro" id="IPR050090">
    <property type="entry name" value="Tyrosine_recombinase_XerCD"/>
</dbReference>
<dbReference type="AlphaFoldDB" id="A0A1C1A5Y9"/>
<dbReference type="GO" id="GO:0003677">
    <property type="term" value="F:DNA binding"/>
    <property type="evidence" value="ECO:0007669"/>
    <property type="project" value="InterPro"/>
</dbReference>
<proteinExistence type="predicted"/>
<gene>
    <name evidence="3" type="ORF">A8709_10155</name>
</gene>
<dbReference type="RefSeq" id="WP_065851476.1">
    <property type="nucleotide sequence ID" value="NZ_LYPC01000012.1"/>
</dbReference>
<dbReference type="InterPro" id="IPR011010">
    <property type="entry name" value="DNA_brk_join_enz"/>
</dbReference>
<dbReference type="Pfam" id="PF00589">
    <property type="entry name" value="Phage_integrase"/>
    <property type="match status" value="1"/>
</dbReference>
<organism evidence="3 4">
    <name type="scientific">Paenibacillus pectinilyticus</name>
    <dbReference type="NCBI Taxonomy" id="512399"/>
    <lineage>
        <taxon>Bacteria</taxon>
        <taxon>Bacillati</taxon>
        <taxon>Bacillota</taxon>
        <taxon>Bacilli</taxon>
        <taxon>Bacillales</taxon>
        <taxon>Paenibacillaceae</taxon>
        <taxon>Paenibacillus</taxon>
    </lineage>
</organism>
<dbReference type="InterPro" id="IPR002104">
    <property type="entry name" value="Integrase_catalytic"/>
</dbReference>
<dbReference type="GO" id="GO:0015074">
    <property type="term" value="P:DNA integration"/>
    <property type="evidence" value="ECO:0007669"/>
    <property type="project" value="InterPro"/>
</dbReference>
<keyword evidence="4" id="KW-1185">Reference proteome</keyword>
<evidence type="ECO:0000313" key="4">
    <source>
        <dbReference type="Proteomes" id="UP000093309"/>
    </source>
</evidence>
<dbReference type="Gene3D" id="1.10.443.10">
    <property type="entry name" value="Intergrase catalytic core"/>
    <property type="match status" value="1"/>
</dbReference>
<dbReference type="PANTHER" id="PTHR30349">
    <property type="entry name" value="PHAGE INTEGRASE-RELATED"/>
    <property type="match status" value="1"/>
</dbReference>
<keyword evidence="1" id="KW-0233">DNA recombination</keyword>
<dbReference type="EMBL" id="LYPC01000012">
    <property type="protein sequence ID" value="OCT15973.1"/>
    <property type="molecule type" value="Genomic_DNA"/>
</dbReference>
<dbReference type="PROSITE" id="PS51898">
    <property type="entry name" value="TYR_RECOMBINASE"/>
    <property type="match status" value="1"/>
</dbReference>
<dbReference type="Proteomes" id="UP000093309">
    <property type="component" value="Unassembled WGS sequence"/>
</dbReference>
<dbReference type="STRING" id="512399.A8709_10155"/>
<dbReference type="GO" id="GO:0006310">
    <property type="term" value="P:DNA recombination"/>
    <property type="evidence" value="ECO:0007669"/>
    <property type="project" value="UniProtKB-KW"/>
</dbReference>